<keyword evidence="4 8" id="KW-0028">Amino-acid biosynthesis</keyword>
<keyword evidence="2 8" id="KW-0210">Decarboxylase</keyword>
<dbReference type="FunFam" id="3.20.20.10:FF:000003">
    <property type="entry name" value="Diaminopimelate decarboxylase"/>
    <property type="match status" value="1"/>
</dbReference>
<dbReference type="InterPro" id="IPR022653">
    <property type="entry name" value="De-COase2_pyr-phos_BS"/>
</dbReference>
<dbReference type="CDD" id="cd06828">
    <property type="entry name" value="PLPDE_III_DapDC"/>
    <property type="match status" value="1"/>
</dbReference>
<dbReference type="PRINTS" id="PR01179">
    <property type="entry name" value="ODADCRBXLASE"/>
</dbReference>
<dbReference type="EMBL" id="BFCH01000002">
    <property type="protein sequence ID" value="GBG35887.1"/>
    <property type="molecule type" value="Genomic_DNA"/>
</dbReference>
<feature type="modified residue" description="N6-(pyridoxal phosphate)lysine" evidence="7">
    <location>
        <position position="82"/>
    </location>
</feature>
<dbReference type="EC" id="4.1.1.20" evidence="6 8"/>
<dbReference type="NCBIfam" id="TIGR01048">
    <property type="entry name" value="lysA"/>
    <property type="match status" value="1"/>
</dbReference>
<protein>
    <recommendedName>
        <fullName evidence="6 8">Diaminopimelate decarboxylase</fullName>
        <ecNumber evidence="6 8">4.1.1.20</ecNumber>
    </recommendedName>
</protein>
<dbReference type="PRINTS" id="PR01181">
    <property type="entry name" value="DAPDCRBXLASE"/>
</dbReference>
<evidence type="ECO:0000256" key="6">
    <source>
        <dbReference type="NCBIfam" id="TIGR01048"/>
    </source>
</evidence>
<dbReference type="PANTHER" id="PTHR43727:SF2">
    <property type="entry name" value="GROUP IV DECARBOXYLASE"/>
    <property type="match status" value="1"/>
</dbReference>
<dbReference type="Proteomes" id="UP000245060">
    <property type="component" value="Unassembled WGS sequence"/>
</dbReference>
<dbReference type="PROSITE" id="PS00878">
    <property type="entry name" value="ODR_DC_2_1"/>
    <property type="match status" value="1"/>
</dbReference>
<feature type="active site" description="Proton donor" evidence="7">
    <location>
        <position position="367"/>
    </location>
</feature>
<evidence type="ECO:0000256" key="7">
    <source>
        <dbReference type="PIRSR" id="PIRSR600183-50"/>
    </source>
</evidence>
<evidence type="ECO:0000256" key="3">
    <source>
        <dbReference type="ARBA" id="ARBA00022898"/>
    </source>
</evidence>
<evidence type="ECO:0000259" key="9">
    <source>
        <dbReference type="Pfam" id="PF02784"/>
    </source>
</evidence>
<dbReference type="GO" id="GO:0009089">
    <property type="term" value="P:lysine biosynthetic process via diaminopimelate"/>
    <property type="evidence" value="ECO:0007669"/>
    <property type="project" value="UniProtKB-UniRule"/>
</dbReference>
<dbReference type="RefSeq" id="WP_108920156.1">
    <property type="nucleotide sequence ID" value="NZ_BFCH01000002.1"/>
</dbReference>
<dbReference type="InterPro" id="IPR022657">
    <property type="entry name" value="De-COase2_CS"/>
</dbReference>
<proteinExistence type="predicted"/>
<evidence type="ECO:0000313" key="13">
    <source>
        <dbReference type="Proteomes" id="UP001139505"/>
    </source>
</evidence>
<comment type="pathway">
    <text evidence="8">Amino-acid biosynthesis; L-lysine biosynthesis via DAP pathway; L-lysine from DL-2,6-diaminopimelate: step 1/1.</text>
</comment>
<evidence type="ECO:0000256" key="4">
    <source>
        <dbReference type="ARBA" id="ARBA00023154"/>
    </source>
</evidence>
<dbReference type="InterPro" id="IPR009006">
    <property type="entry name" value="Ala_racemase/Decarboxylase_C"/>
</dbReference>
<evidence type="ECO:0000256" key="1">
    <source>
        <dbReference type="ARBA" id="ARBA00001933"/>
    </source>
</evidence>
<dbReference type="InterPro" id="IPR000183">
    <property type="entry name" value="Orn/DAP/Arg_de-COase"/>
</dbReference>
<evidence type="ECO:0000313" key="12">
    <source>
        <dbReference type="Proteomes" id="UP000245060"/>
    </source>
</evidence>
<evidence type="ECO:0000256" key="8">
    <source>
        <dbReference type="RuleBase" id="RU003738"/>
    </source>
</evidence>
<accession>A0AA37UVG7</accession>
<keyword evidence="4 8" id="KW-0457">Lysine biosynthesis</keyword>
<keyword evidence="5 8" id="KW-0456">Lyase</keyword>
<comment type="cofactor">
    <cofactor evidence="1 7 8">
        <name>pyridoxal 5'-phosphate</name>
        <dbReference type="ChEBI" id="CHEBI:597326"/>
    </cofactor>
</comment>
<dbReference type="Proteomes" id="UP001139505">
    <property type="component" value="Unassembled WGS sequence"/>
</dbReference>
<gene>
    <name evidence="11" type="primary">lysA_1</name>
    <name evidence="10" type="ORF">MmonteBS_02590</name>
    <name evidence="11" type="ORF">NJB18185_24680</name>
</gene>
<name>A0AA37UVG7_9MYCO</name>
<dbReference type="AlphaFoldDB" id="A0AA37UVG7"/>
<dbReference type="InterPro" id="IPR002986">
    <property type="entry name" value="DAP_deCOOHase_LysA"/>
</dbReference>
<keyword evidence="12" id="KW-1185">Reference proteome</keyword>
<evidence type="ECO:0000313" key="11">
    <source>
        <dbReference type="EMBL" id="GKU72696.1"/>
    </source>
</evidence>
<dbReference type="Gene3D" id="2.40.37.10">
    <property type="entry name" value="Lyase, Ornithine Decarboxylase, Chain A, domain 1"/>
    <property type="match status" value="1"/>
</dbReference>
<reference evidence="11" key="4">
    <citation type="submission" date="2022-04" db="EMBL/GenBank/DDBJ databases">
        <authorList>
            <person name="Komine T."/>
            <person name="Fukano H."/>
            <person name="Wada S."/>
        </authorList>
    </citation>
    <scope>NUCLEOTIDE SEQUENCE</scope>
    <source>
        <strain evidence="11">NJB18185</strain>
    </source>
</reference>
<dbReference type="EMBL" id="BQYH01000016">
    <property type="protein sequence ID" value="GKU72696.1"/>
    <property type="molecule type" value="Genomic_DNA"/>
</dbReference>
<reference evidence="10" key="1">
    <citation type="journal article" date="2018" name="Genome Announc.">
        <title>Draft Genome Sequence of Mycobacterium montefiorense Isolated from Japanese Black Salamander (Hynobius nigrescens).</title>
        <authorList>
            <person name="Fukano H."/>
            <person name="Yoshida M."/>
            <person name="Shimizu A."/>
            <person name="Iwao H."/>
            <person name="Katayama Y."/>
            <person name="Omatsu T."/>
            <person name="Mizutani T."/>
            <person name="Kurata O."/>
            <person name="Wada S."/>
            <person name="Hoshino Y."/>
        </authorList>
    </citation>
    <scope>NUCLEOTIDE SEQUENCE</scope>
    <source>
        <strain evidence="10">BS</strain>
    </source>
</reference>
<dbReference type="PANTHER" id="PTHR43727">
    <property type="entry name" value="DIAMINOPIMELATE DECARBOXYLASE"/>
    <property type="match status" value="1"/>
</dbReference>
<dbReference type="InterPro" id="IPR022644">
    <property type="entry name" value="De-COase2_N"/>
</dbReference>
<dbReference type="SUPFAM" id="SSF50621">
    <property type="entry name" value="Alanine racemase C-terminal domain-like"/>
    <property type="match status" value="1"/>
</dbReference>
<keyword evidence="3 7" id="KW-0663">Pyridoxal phosphate</keyword>
<dbReference type="SUPFAM" id="SSF51419">
    <property type="entry name" value="PLP-binding barrel"/>
    <property type="match status" value="1"/>
</dbReference>
<organism evidence="11 13">
    <name type="scientific">Mycobacterium montefiorense</name>
    <dbReference type="NCBI Taxonomy" id="154654"/>
    <lineage>
        <taxon>Bacteria</taxon>
        <taxon>Bacillati</taxon>
        <taxon>Actinomycetota</taxon>
        <taxon>Actinomycetes</taxon>
        <taxon>Mycobacteriales</taxon>
        <taxon>Mycobacteriaceae</taxon>
        <taxon>Mycobacterium</taxon>
        <taxon>Mycobacterium simiae complex</taxon>
    </lineage>
</organism>
<dbReference type="Gene3D" id="3.20.20.10">
    <property type="entry name" value="Alanine racemase"/>
    <property type="match status" value="1"/>
</dbReference>
<dbReference type="InterPro" id="IPR029066">
    <property type="entry name" value="PLP-binding_barrel"/>
</dbReference>
<dbReference type="Pfam" id="PF02784">
    <property type="entry name" value="Orn_Arg_deC_N"/>
    <property type="match status" value="1"/>
</dbReference>
<sequence length="460" mass="48800">MTLFELLGSAQHELRPQLDRTIWPLSTSIDELGRICVGGVAATDIAAEFGTPAYLLDEQDFRARLRGYRAALPGVELVYAGKALLSTAVAEWAAAEGAGLDVWSSGELATALAAGVAPSRIILHGNAKTAAELDGAVDAGVGRIVIDSPNEIALLAARVRRRQGVLIRVIPAVEARGQRDDGFGFTVADGLATGAVKRALDQPSLNLLGLHCHLGSQLTDAQLYGAAIRELVALMAQVRDHRGVVLGELNLGGGYGVPYVSGDPDFSPYTLAAVIEAALASACADYSYPRPRIVIEPGRAIAARAGITLYREIAVKHQPEGRTFVVVDGQMADNPHEGLRGMKHTVALANWHEQTSTTPVTIVGRHCEAGEEIARDIELPDDVHPGDLLAVACTGAYHYSMGAACNLVGRPPLIAVTNGRPRALVRRETLADLLVRDCDWSHPPHRSGSVTMDIDDAKGE</sequence>
<feature type="domain" description="Orn/DAP/Arg decarboxylase 2 N-terminal" evidence="9">
    <location>
        <begin position="60"/>
        <end position="303"/>
    </location>
</feature>
<comment type="caution">
    <text evidence="11">The sequence shown here is derived from an EMBL/GenBank/DDBJ whole genome shotgun (WGS) entry which is preliminary data.</text>
</comment>
<reference evidence="11" key="3">
    <citation type="journal article" date="2022" name="Microbiol. Resour. Announc.">
        <title>Draft Genome Sequences of Eight Mycobacterium montefiorense Strains Isolated from Salamanders in Captivity.</title>
        <authorList>
            <person name="Komine T."/>
            <person name="Ihara H."/>
            <person name="Fukano H."/>
            <person name="Hoshino Y."/>
            <person name="Kurata O."/>
            <person name="Wada S."/>
        </authorList>
    </citation>
    <scope>NUCLEOTIDE SEQUENCE</scope>
    <source>
        <strain evidence="11">NJB18185</strain>
    </source>
</reference>
<comment type="catalytic activity">
    <reaction evidence="8">
        <text>meso-2,6-diaminopimelate + H(+) = L-lysine + CO2</text>
        <dbReference type="Rhea" id="RHEA:15101"/>
        <dbReference type="ChEBI" id="CHEBI:15378"/>
        <dbReference type="ChEBI" id="CHEBI:16526"/>
        <dbReference type="ChEBI" id="CHEBI:32551"/>
        <dbReference type="ChEBI" id="CHEBI:57791"/>
        <dbReference type="EC" id="4.1.1.20"/>
    </reaction>
</comment>
<dbReference type="PROSITE" id="PS00879">
    <property type="entry name" value="ODR_DC_2_2"/>
    <property type="match status" value="1"/>
</dbReference>
<evidence type="ECO:0000313" key="10">
    <source>
        <dbReference type="EMBL" id="GBG35887.1"/>
    </source>
</evidence>
<reference evidence="12" key="2">
    <citation type="submission" date="2018-04" db="EMBL/GenBank/DDBJ databases">
        <title>Draft genome sequence of Mycobacterium montefiorense isolated from Japanese black salamander.</title>
        <authorList>
            <person name="Fukano H."/>
            <person name="Yoshida M."/>
            <person name="Shimizu A."/>
            <person name="Iwao H."/>
            <person name="Kurata O."/>
            <person name="Katayama Y."/>
            <person name="Omatsu T."/>
            <person name="Mizutani T."/>
            <person name="Wada S."/>
            <person name="Hoshino Y."/>
        </authorList>
    </citation>
    <scope>NUCLEOTIDE SEQUENCE [LARGE SCALE GENOMIC DNA]</scope>
    <source>
        <strain evidence="12">BS</strain>
    </source>
</reference>
<evidence type="ECO:0000256" key="2">
    <source>
        <dbReference type="ARBA" id="ARBA00022793"/>
    </source>
</evidence>
<evidence type="ECO:0000256" key="5">
    <source>
        <dbReference type="ARBA" id="ARBA00023239"/>
    </source>
</evidence>
<dbReference type="GO" id="GO:0008836">
    <property type="term" value="F:diaminopimelate decarboxylase activity"/>
    <property type="evidence" value="ECO:0007669"/>
    <property type="project" value="UniProtKB-UniRule"/>
</dbReference>